<proteinExistence type="inferred from homology"/>
<comment type="similarity">
    <text evidence="2 8">Belongs to the pantothenate synthetase family.</text>
</comment>
<comment type="function">
    <text evidence="8">Catalyzes the condensation of pantoate with beta-alanine in an ATP-dependent reaction via a pantoyl-adenylate intermediate.</text>
</comment>
<comment type="caution">
    <text evidence="9">The sequence shown here is derived from an EMBL/GenBank/DDBJ whole genome shotgun (WGS) entry which is preliminary data.</text>
</comment>
<comment type="subunit">
    <text evidence="8">Homodimer.</text>
</comment>
<feature type="binding site" evidence="8">
    <location>
        <begin position="186"/>
        <end position="189"/>
    </location>
    <ligand>
        <name>ATP</name>
        <dbReference type="ChEBI" id="CHEBI:30616"/>
    </ligand>
</feature>
<comment type="pathway">
    <text evidence="1 8">Cofactor biosynthesis; (R)-pantothenate biosynthesis; (R)-pantothenate from (R)-pantoate and beta-alanine: step 1/1.</text>
</comment>
<keyword evidence="4 8" id="KW-0566">Pantothenate biosynthesis</keyword>
<dbReference type="Gene3D" id="3.40.50.620">
    <property type="entry name" value="HUPs"/>
    <property type="match status" value="1"/>
</dbReference>
<dbReference type="InterPro" id="IPR003721">
    <property type="entry name" value="Pantoate_ligase"/>
</dbReference>
<keyword evidence="8" id="KW-0963">Cytoplasm</keyword>
<gene>
    <name evidence="8 9" type="primary">panC</name>
    <name evidence="9" type="ORF">MTCD1_00257</name>
</gene>
<evidence type="ECO:0000256" key="4">
    <source>
        <dbReference type="ARBA" id="ARBA00022655"/>
    </source>
</evidence>
<dbReference type="GO" id="GO:0004592">
    <property type="term" value="F:pantoate-beta-alanine ligase activity"/>
    <property type="evidence" value="ECO:0007669"/>
    <property type="project" value="UniProtKB-EC"/>
</dbReference>
<keyword evidence="3 8" id="KW-0436">Ligase</keyword>
<evidence type="ECO:0000256" key="8">
    <source>
        <dbReference type="HAMAP-Rule" id="MF_00158"/>
    </source>
</evidence>
<feature type="binding site" evidence="8">
    <location>
        <position position="61"/>
    </location>
    <ligand>
        <name>beta-alanine</name>
        <dbReference type="ChEBI" id="CHEBI:57966"/>
    </ligand>
</feature>
<dbReference type="RefSeq" id="WP_057182273.1">
    <property type="nucleotide sequence ID" value="NZ_BDQM01000001.1"/>
</dbReference>
<evidence type="ECO:0000313" key="9">
    <source>
        <dbReference type="EMBL" id="GAW94660.1"/>
    </source>
</evidence>
<dbReference type="NCBIfam" id="TIGR00018">
    <property type="entry name" value="panC"/>
    <property type="match status" value="1"/>
</dbReference>
<dbReference type="CDD" id="cd00560">
    <property type="entry name" value="PanC"/>
    <property type="match status" value="1"/>
</dbReference>
<dbReference type="Pfam" id="PF02569">
    <property type="entry name" value="Pantoate_ligase"/>
    <property type="match status" value="1"/>
</dbReference>
<organism evidence="9 10">
    <name type="scientific">Colwellia marinimaniae</name>
    <dbReference type="NCBI Taxonomy" id="1513592"/>
    <lineage>
        <taxon>Bacteria</taxon>
        <taxon>Pseudomonadati</taxon>
        <taxon>Pseudomonadota</taxon>
        <taxon>Gammaproteobacteria</taxon>
        <taxon>Alteromonadales</taxon>
        <taxon>Colwelliaceae</taxon>
        <taxon>Colwellia</taxon>
    </lineage>
</organism>
<evidence type="ECO:0000313" key="10">
    <source>
        <dbReference type="Proteomes" id="UP000197068"/>
    </source>
</evidence>
<keyword evidence="10" id="KW-1185">Reference proteome</keyword>
<dbReference type="Proteomes" id="UP000197068">
    <property type="component" value="Unassembled WGS sequence"/>
</dbReference>
<dbReference type="PANTHER" id="PTHR21299">
    <property type="entry name" value="CYTIDYLATE KINASE/PANTOATE-BETA-ALANINE LIGASE"/>
    <property type="match status" value="1"/>
</dbReference>
<evidence type="ECO:0000256" key="1">
    <source>
        <dbReference type="ARBA" id="ARBA00004990"/>
    </source>
</evidence>
<feature type="binding site" evidence="8">
    <location>
        <begin position="30"/>
        <end position="37"/>
    </location>
    <ligand>
        <name>ATP</name>
        <dbReference type="ChEBI" id="CHEBI:30616"/>
    </ligand>
</feature>
<comment type="caution">
    <text evidence="8">Lacks conserved residue(s) required for the propagation of feature annotation.</text>
</comment>
<dbReference type="SUPFAM" id="SSF52374">
    <property type="entry name" value="Nucleotidylyl transferase"/>
    <property type="match status" value="1"/>
</dbReference>
<keyword evidence="6 8" id="KW-0067">ATP-binding</keyword>
<dbReference type="PANTHER" id="PTHR21299:SF1">
    <property type="entry name" value="PANTOATE--BETA-ALANINE LIGASE"/>
    <property type="match status" value="1"/>
</dbReference>
<feature type="active site" description="Proton donor" evidence="8">
    <location>
        <position position="37"/>
    </location>
</feature>
<dbReference type="Gene3D" id="3.30.1300.10">
    <property type="entry name" value="Pantoate-beta-alanine ligase, C-terminal domain"/>
    <property type="match status" value="1"/>
</dbReference>
<evidence type="ECO:0000256" key="5">
    <source>
        <dbReference type="ARBA" id="ARBA00022741"/>
    </source>
</evidence>
<comment type="subcellular location">
    <subcellularLocation>
        <location evidence="8">Cytoplasm</location>
    </subcellularLocation>
</comment>
<evidence type="ECO:0000256" key="3">
    <source>
        <dbReference type="ARBA" id="ARBA00022598"/>
    </source>
</evidence>
<dbReference type="InterPro" id="IPR004821">
    <property type="entry name" value="Cyt_trans-like"/>
</dbReference>
<dbReference type="InterPro" id="IPR014729">
    <property type="entry name" value="Rossmann-like_a/b/a_fold"/>
</dbReference>
<accession>A0ABQ0MQN8</accession>
<comment type="miscellaneous">
    <text evidence="8">The reaction proceeds by a bi uni uni bi ping pong mechanism.</text>
</comment>
<evidence type="ECO:0000256" key="6">
    <source>
        <dbReference type="ARBA" id="ARBA00022840"/>
    </source>
</evidence>
<protein>
    <recommendedName>
        <fullName evidence="8">Pantothenate synthetase</fullName>
        <shortName evidence="8">PS</shortName>
        <ecNumber evidence="8">6.3.2.1</ecNumber>
    </recommendedName>
    <alternativeName>
        <fullName evidence="8">Pantoate--beta-alanine ligase</fullName>
    </alternativeName>
    <alternativeName>
        <fullName evidence="8">Pantoate-activating enzyme</fullName>
    </alternativeName>
</protein>
<feature type="binding site" evidence="8">
    <location>
        <position position="155"/>
    </location>
    <ligand>
        <name>(R)-pantoate</name>
        <dbReference type="ChEBI" id="CHEBI:15980"/>
    </ligand>
</feature>
<dbReference type="EMBL" id="BDQM01000001">
    <property type="protein sequence ID" value="GAW94660.1"/>
    <property type="molecule type" value="Genomic_DNA"/>
</dbReference>
<keyword evidence="5 8" id="KW-0547">Nucleotide-binding</keyword>
<dbReference type="HAMAP" id="MF_00158">
    <property type="entry name" value="PanC"/>
    <property type="match status" value="1"/>
</dbReference>
<evidence type="ECO:0000256" key="2">
    <source>
        <dbReference type="ARBA" id="ARBA00009256"/>
    </source>
</evidence>
<name>A0ABQ0MQN8_9GAMM</name>
<evidence type="ECO:0000256" key="7">
    <source>
        <dbReference type="ARBA" id="ARBA00048258"/>
    </source>
</evidence>
<dbReference type="NCBIfam" id="TIGR00125">
    <property type="entry name" value="cyt_tran_rel"/>
    <property type="match status" value="1"/>
</dbReference>
<feature type="binding site" evidence="8">
    <location>
        <position position="61"/>
    </location>
    <ligand>
        <name>(R)-pantoate</name>
        <dbReference type="ChEBI" id="CHEBI:15980"/>
    </ligand>
</feature>
<dbReference type="EC" id="6.3.2.1" evidence="8"/>
<comment type="catalytic activity">
    <reaction evidence="7 8">
        <text>(R)-pantoate + beta-alanine + ATP = (R)-pantothenate + AMP + diphosphate + H(+)</text>
        <dbReference type="Rhea" id="RHEA:10912"/>
        <dbReference type="ChEBI" id="CHEBI:15378"/>
        <dbReference type="ChEBI" id="CHEBI:15980"/>
        <dbReference type="ChEBI" id="CHEBI:29032"/>
        <dbReference type="ChEBI" id="CHEBI:30616"/>
        <dbReference type="ChEBI" id="CHEBI:33019"/>
        <dbReference type="ChEBI" id="CHEBI:57966"/>
        <dbReference type="ChEBI" id="CHEBI:456215"/>
        <dbReference type="EC" id="6.3.2.1"/>
    </reaction>
</comment>
<sequence>MKTVSKISELRAQVKTWRQQGLTIAFVPTMGNLHAGHISLVAEAHKHADKIVASIFVNPMQFGINEDIDSYPRTMHDDQQKLTAAGTDLLFTPTPDIIYPKGITKQSFVEVPNVSEGYCGESRPGHFRGVATVVCKLFNLVQPDVACFGLKDYQQVQVIQTMVEDLSMPITIIPVATSREESGLALSSRNGYLSIEEKAIAPALQKNLQWLAEQITAGFAQQESIDFIGLAKQAAKAINHAGLHTDYLHICHAQTLQPASEDDTQLVILAAAHCGKARLIDNIQINLNVT</sequence>
<feature type="binding site" evidence="8">
    <location>
        <begin position="149"/>
        <end position="152"/>
    </location>
    <ligand>
        <name>ATP</name>
        <dbReference type="ChEBI" id="CHEBI:30616"/>
    </ligand>
</feature>
<reference evidence="9 10" key="1">
    <citation type="submission" date="2017-06" db="EMBL/GenBank/DDBJ databases">
        <title>Whole Genome Sequences of Colwellia marinimaniae MTCD1.</title>
        <authorList>
            <person name="Kusumoto H."/>
            <person name="Inoue M."/>
            <person name="Tanikawa K."/>
            <person name="Maeji H."/>
            <person name="Cameron J.H."/>
            <person name="Bartlett D.H."/>
        </authorList>
    </citation>
    <scope>NUCLEOTIDE SEQUENCE [LARGE SCALE GENOMIC DNA]</scope>
    <source>
        <strain evidence="9 10">MTCD1</strain>
    </source>
</reference>
<dbReference type="InterPro" id="IPR042176">
    <property type="entry name" value="Pantoate_ligase_C"/>
</dbReference>